<dbReference type="Proteomes" id="UP000095280">
    <property type="component" value="Unplaced"/>
</dbReference>
<organism evidence="2 4">
    <name type="scientific">Macrostomum lignano</name>
    <dbReference type="NCBI Taxonomy" id="282301"/>
    <lineage>
        <taxon>Eukaryota</taxon>
        <taxon>Metazoa</taxon>
        <taxon>Spiralia</taxon>
        <taxon>Lophotrochozoa</taxon>
        <taxon>Platyhelminthes</taxon>
        <taxon>Rhabditophora</taxon>
        <taxon>Macrostomorpha</taxon>
        <taxon>Macrostomida</taxon>
        <taxon>Macrostomidae</taxon>
        <taxon>Macrostomum</taxon>
    </lineage>
</organism>
<protein>
    <submittedName>
        <fullName evidence="3 4">DUF680 domain-containing protein</fullName>
    </submittedName>
</protein>
<dbReference type="WBParaSite" id="maker-uti_cns_0003098-snap-gene-0.3-mRNA-1">
    <property type="protein sequence ID" value="maker-uti_cns_0003098-snap-gene-0.3-mRNA-1"/>
    <property type="gene ID" value="maker-uti_cns_0003098-snap-gene-0.3"/>
</dbReference>
<name>A0A1I8GTZ8_9PLAT</name>
<evidence type="ECO:0000313" key="4">
    <source>
        <dbReference type="WBParaSite" id="maker-uti_cns_0003098-snap-gene-0.3-mRNA-1"/>
    </source>
</evidence>
<dbReference type="WBParaSite" id="maker-uti_cns_0046831-snap-gene-0.12-mRNA-1">
    <property type="protein sequence ID" value="maker-uti_cns_0046831-snap-gene-0.12-mRNA-1"/>
    <property type="gene ID" value="maker-uti_cns_0046831-snap-gene-0.12"/>
</dbReference>
<proteinExistence type="predicted"/>
<feature type="compositionally biased region" description="Basic and acidic residues" evidence="1">
    <location>
        <begin position="22"/>
        <end position="37"/>
    </location>
</feature>
<feature type="region of interest" description="Disordered" evidence="1">
    <location>
        <begin position="22"/>
        <end position="64"/>
    </location>
</feature>
<sequence length="64" mass="6935">MVTMGANAMVLQNEWASKVVARTHDSLPEVEARRREAAGVPSGDRNPVQPMTDAGLSKPFRSRG</sequence>
<reference evidence="3 4" key="1">
    <citation type="submission" date="2016-11" db="UniProtKB">
        <authorList>
            <consortium name="WormBaseParasite"/>
        </authorList>
    </citation>
    <scope>IDENTIFICATION</scope>
</reference>
<evidence type="ECO:0000313" key="3">
    <source>
        <dbReference type="WBParaSite" id="maker-uti_cns_0002066-snap-gene-0.3-mRNA-1"/>
    </source>
</evidence>
<evidence type="ECO:0000313" key="2">
    <source>
        <dbReference type="Proteomes" id="UP000095280"/>
    </source>
</evidence>
<evidence type="ECO:0000256" key="1">
    <source>
        <dbReference type="SAM" id="MobiDB-lite"/>
    </source>
</evidence>
<accession>A0A1I8GTZ8</accession>
<dbReference type="AlphaFoldDB" id="A0A1I8GTZ8"/>
<keyword evidence="2" id="KW-1185">Reference proteome</keyword>
<dbReference type="WBParaSite" id="maker-uti_cns_0002066-snap-gene-0.3-mRNA-1">
    <property type="protein sequence ID" value="maker-uti_cns_0002066-snap-gene-0.3-mRNA-1"/>
    <property type="gene ID" value="maker-uti_cns_0002066-snap-gene-0.3"/>
</dbReference>